<comment type="caution">
    <text evidence="1">The sequence shown here is derived from an EMBL/GenBank/DDBJ whole genome shotgun (WGS) entry which is preliminary data.</text>
</comment>
<sequence>MAVSHPSVDPINLWDQMTFKARAAGGVGVDALPWQIPNSLKNEVADVRKEKEKVDDSARPSSGSLNYDIQIYKPVGPMGPYKSVGPMGPYKSVGSNVFKARGAGVGGCRGPPLGIHSKLK</sequence>
<keyword evidence="2" id="KW-1185">Reference proteome</keyword>
<accession>A0AAV4SKH6</accession>
<dbReference type="AlphaFoldDB" id="A0AAV4SKH6"/>
<organism evidence="1 2">
    <name type="scientific">Caerostris extrusa</name>
    <name type="common">Bark spider</name>
    <name type="synonym">Caerostris bankana</name>
    <dbReference type="NCBI Taxonomy" id="172846"/>
    <lineage>
        <taxon>Eukaryota</taxon>
        <taxon>Metazoa</taxon>
        <taxon>Ecdysozoa</taxon>
        <taxon>Arthropoda</taxon>
        <taxon>Chelicerata</taxon>
        <taxon>Arachnida</taxon>
        <taxon>Araneae</taxon>
        <taxon>Araneomorphae</taxon>
        <taxon>Entelegynae</taxon>
        <taxon>Araneoidea</taxon>
        <taxon>Araneidae</taxon>
        <taxon>Caerostris</taxon>
    </lineage>
</organism>
<proteinExistence type="predicted"/>
<gene>
    <name evidence="1" type="ORF">CEXT_518111</name>
</gene>
<dbReference type="Proteomes" id="UP001054945">
    <property type="component" value="Unassembled WGS sequence"/>
</dbReference>
<dbReference type="EMBL" id="BPLR01009713">
    <property type="protein sequence ID" value="GIY34012.1"/>
    <property type="molecule type" value="Genomic_DNA"/>
</dbReference>
<name>A0AAV4SKH6_CAEEX</name>
<protein>
    <submittedName>
        <fullName evidence="1">Uncharacterized protein</fullName>
    </submittedName>
</protein>
<evidence type="ECO:0000313" key="1">
    <source>
        <dbReference type="EMBL" id="GIY34012.1"/>
    </source>
</evidence>
<reference evidence="1 2" key="1">
    <citation type="submission" date="2021-06" db="EMBL/GenBank/DDBJ databases">
        <title>Caerostris extrusa draft genome.</title>
        <authorList>
            <person name="Kono N."/>
            <person name="Arakawa K."/>
        </authorList>
    </citation>
    <scope>NUCLEOTIDE SEQUENCE [LARGE SCALE GENOMIC DNA]</scope>
</reference>
<evidence type="ECO:0000313" key="2">
    <source>
        <dbReference type="Proteomes" id="UP001054945"/>
    </source>
</evidence>